<feature type="domain" description="Protein kinase" evidence="6">
    <location>
        <begin position="1"/>
        <end position="259"/>
    </location>
</feature>
<evidence type="ECO:0000313" key="7">
    <source>
        <dbReference type="EMBL" id="KDO34701.1"/>
    </source>
</evidence>
<evidence type="ECO:0000256" key="3">
    <source>
        <dbReference type="ARBA" id="ARBA00022777"/>
    </source>
</evidence>
<dbReference type="PANTHER" id="PTHR44329:SF288">
    <property type="entry name" value="MITOGEN-ACTIVATED PROTEIN KINASE KINASE KINASE 20"/>
    <property type="match status" value="1"/>
</dbReference>
<dbReference type="GeneID" id="24123392"/>
<keyword evidence="4 5" id="KW-0067">ATP-binding</keyword>
<evidence type="ECO:0000256" key="5">
    <source>
        <dbReference type="PROSITE-ProRule" id="PRU10141"/>
    </source>
</evidence>
<dbReference type="SMART" id="SM00219">
    <property type="entry name" value="TyrKc"/>
    <property type="match status" value="1"/>
</dbReference>
<dbReference type="InterPro" id="IPR001245">
    <property type="entry name" value="Ser-Thr/Tyr_kinase_cat_dom"/>
</dbReference>
<dbReference type="SUPFAM" id="SSF56112">
    <property type="entry name" value="Protein kinase-like (PK-like)"/>
    <property type="match status" value="2"/>
</dbReference>
<dbReference type="KEGG" id="spar:SPRG_00764"/>
<evidence type="ECO:0000313" key="8">
    <source>
        <dbReference type="Proteomes" id="UP000030745"/>
    </source>
</evidence>
<evidence type="ECO:0000256" key="1">
    <source>
        <dbReference type="ARBA" id="ARBA00022679"/>
    </source>
</evidence>
<dbReference type="InterPro" id="IPR017441">
    <property type="entry name" value="Protein_kinase_ATP_BS"/>
</dbReference>
<protein>
    <submittedName>
        <fullName evidence="7">Serine/threonine protein kinase</fullName>
    </submittedName>
</protein>
<feature type="domain" description="Protein kinase" evidence="6">
    <location>
        <begin position="527"/>
        <end position="785"/>
    </location>
</feature>
<dbReference type="InterPro" id="IPR011009">
    <property type="entry name" value="Kinase-like_dom_sf"/>
</dbReference>
<dbReference type="PRINTS" id="PR00109">
    <property type="entry name" value="TYRKINASE"/>
</dbReference>
<dbReference type="InterPro" id="IPR051681">
    <property type="entry name" value="Ser/Thr_Kinases-Pseudokinases"/>
</dbReference>
<evidence type="ECO:0000256" key="4">
    <source>
        <dbReference type="ARBA" id="ARBA00022840"/>
    </source>
</evidence>
<keyword evidence="1" id="KW-0808">Transferase</keyword>
<dbReference type="Gene3D" id="1.10.510.10">
    <property type="entry name" value="Transferase(Phosphotransferase) domain 1"/>
    <property type="match status" value="3"/>
</dbReference>
<dbReference type="GO" id="GO:0004713">
    <property type="term" value="F:protein tyrosine kinase activity"/>
    <property type="evidence" value="ECO:0007669"/>
    <property type="project" value="InterPro"/>
</dbReference>
<dbReference type="PROSITE" id="PS00107">
    <property type="entry name" value="PROTEIN_KINASE_ATP"/>
    <property type="match status" value="1"/>
</dbReference>
<dbReference type="GO" id="GO:0004674">
    <property type="term" value="F:protein serine/threonine kinase activity"/>
    <property type="evidence" value="ECO:0007669"/>
    <property type="project" value="UniProtKB-KW"/>
</dbReference>
<reference evidence="7 8" key="1">
    <citation type="journal article" date="2013" name="PLoS Genet.">
        <title>Distinctive expansion of potential virulence genes in the genome of the oomycete fish pathogen Saprolegnia parasitica.</title>
        <authorList>
            <person name="Jiang R.H."/>
            <person name="de Bruijn I."/>
            <person name="Haas B.J."/>
            <person name="Belmonte R."/>
            <person name="Lobach L."/>
            <person name="Christie J."/>
            <person name="van den Ackerveken G."/>
            <person name="Bottin A."/>
            <person name="Bulone V."/>
            <person name="Diaz-Moreno S.M."/>
            <person name="Dumas B."/>
            <person name="Fan L."/>
            <person name="Gaulin E."/>
            <person name="Govers F."/>
            <person name="Grenville-Briggs L.J."/>
            <person name="Horner N.R."/>
            <person name="Levin J.Z."/>
            <person name="Mammella M."/>
            <person name="Meijer H.J."/>
            <person name="Morris P."/>
            <person name="Nusbaum C."/>
            <person name="Oome S."/>
            <person name="Phillips A.J."/>
            <person name="van Rooyen D."/>
            <person name="Rzeszutek E."/>
            <person name="Saraiva M."/>
            <person name="Secombes C.J."/>
            <person name="Seidl M.F."/>
            <person name="Snel B."/>
            <person name="Stassen J.H."/>
            <person name="Sykes S."/>
            <person name="Tripathy S."/>
            <person name="van den Berg H."/>
            <person name="Vega-Arreguin J.C."/>
            <person name="Wawra S."/>
            <person name="Young S.K."/>
            <person name="Zeng Q."/>
            <person name="Dieguez-Uribeondo J."/>
            <person name="Russ C."/>
            <person name="Tyler B.M."/>
            <person name="van West P."/>
        </authorList>
    </citation>
    <scope>NUCLEOTIDE SEQUENCE [LARGE SCALE GENOMIC DNA]</scope>
    <source>
        <strain evidence="7 8">CBS 223.65</strain>
    </source>
</reference>
<keyword evidence="3 7" id="KW-0418">Kinase</keyword>
<gene>
    <name evidence="7" type="ORF">SPRG_00764</name>
</gene>
<keyword evidence="7" id="KW-0723">Serine/threonine-protein kinase</keyword>
<keyword evidence="8" id="KW-1185">Reference proteome</keyword>
<dbReference type="InterPro" id="IPR008266">
    <property type="entry name" value="Tyr_kinase_AS"/>
</dbReference>
<accession>A0A067D7V1</accession>
<dbReference type="Proteomes" id="UP000030745">
    <property type="component" value="Unassembled WGS sequence"/>
</dbReference>
<keyword evidence="2 5" id="KW-0547">Nucleotide-binding</keyword>
<dbReference type="RefSeq" id="XP_012194371.1">
    <property type="nucleotide sequence ID" value="XM_012338981.1"/>
</dbReference>
<dbReference type="InterPro" id="IPR020635">
    <property type="entry name" value="Tyr_kinase_cat_dom"/>
</dbReference>
<organism evidence="7 8">
    <name type="scientific">Saprolegnia parasitica (strain CBS 223.65)</name>
    <dbReference type="NCBI Taxonomy" id="695850"/>
    <lineage>
        <taxon>Eukaryota</taxon>
        <taxon>Sar</taxon>
        <taxon>Stramenopiles</taxon>
        <taxon>Oomycota</taxon>
        <taxon>Saprolegniomycetes</taxon>
        <taxon>Saprolegniales</taxon>
        <taxon>Saprolegniaceae</taxon>
        <taxon>Saprolegnia</taxon>
    </lineage>
</organism>
<dbReference type="AlphaFoldDB" id="A0A067D7V1"/>
<dbReference type="GO" id="GO:0005524">
    <property type="term" value="F:ATP binding"/>
    <property type="evidence" value="ECO:0007669"/>
    <property type="project" value="UniProtKB-UniRule"/>
</dbReference>
<dbReference type="EMBL" id="KK583190">
    <property type="protein sequence ID" value="KDO34701.1"/>
    <property type="molecule type" value="Genomic_DNA"/>
</dbReference>
<name>A0A067D7V1_SAPPC</name>
<dbReference type="OMA" id="YPRTIFA"/>
<dbReference type="PROSITE" id="PS00109">
    <property type="entry name" value="PROTEIN_KINASE_TYR"/>
    <property type="match status" value="1"/>
</dbReference>
<dbReference type="PANTHER" id="PTHR44329">
    <property type="entry name" value="SERINE/THREONINE-PROTEIN KINASE TNNI3K-RELATED"/>
    <property type="match status" value="1"/>
</dbReference>
<dbReference type="STRING" id="695850.A0A067D7V1"/>
<proteinExistence type="predicted"/>
<dbReference type="OrthoDB" id="98077at2759"/>
<dbReference type="Pfam" id="PF07714">
    <property type="entry name" value="PK_Tyr_Ser-Thr"/>
    <property type="match status" value="1"/>
</dbReference>
<evidence type="ECO:0000259" key="6">
    <source>
        <dbReference type="PROSITE" id="PS50011"/>
    </source>
</evidence>
<dbReference type="InterPro" id="IPR000719">
    <property type="entry name" value="Prot_kinase_dom"/>
</dbReference>
<feature type="binding site" evidence="5">
    <location>
        <position position="555"/>
    </location>
    <ligand>
        <name>ATP</name>
        <dbReference type="ChEBI" id="CHEBI:30616"/>
    </ligand>
</feature>
<dbReference type="PROSITE" id="PS50011">
    <property type="entry name" value="PROTEIN_KINASE_DOM"/>
    <property type="match status" value="2"/>
</dbReference>
<dbReference type="VEuPathDB" id="FungiDB:SPRG_00764"/>
<sequence length="792" mass="87792">MVLQYLSTTMGFSCPALRPSPPLPRPPYPASRFEPLDEPAPLPHHALATDLENDGAVVLIATRSKTTLLTEDMSRRLDQLAIAGSEHPLIAPVIGIFDAGTTWNVVYFLHDRLMPMRTLAQDVASKDGYTEAQLHRKAFALVDALHYLHTRGIVHGNLTIHHLYIAGDRLQLLLPPFLDLHTATAMHPPTPHCKAADIFAFGALIYLLTTGHDPHLNVIPDSVALQSLTVPAQTLVLECLSHELSRRPTTTMLLHRQWFSFQKPTSHRYTPPRSWPSFHSSSSSLDDKETLVKMPDSGSLLDASGLLLSDEPLAVYSSFDALSYEYAVPAYQPFTYTAAPVSTTRRLTNHIRTTHPVARSLQLPVHFSAFGPPAWDTKCRVFIWACAPHQFEDMLAMALDEGVIETGRLSRGLRVTHGTMITIALEPCVGLSVVGESAKSFQWVEEMEKVFFDLKLVETNEDDVGRLCRARIIVGTHVAILHFTIPPPTMVRHDDDDSEARVVTYPSSYTPLDVPPPEAMTIPLSSLTLLEPIGAGSFGTAYRARYKNAEVVVKKLKTDVLSSVSRHEFLHEVRALSMLGKHPHVVEFLGACDDELALVMEYVPNGSVETLLYDSEYYTYGVYPRTIFARDAAHGVLNIHQGSFLHRDIAARNCLLDADFHVKVCDFGLSRPIDRMGHVLDQPGFGPLKWMAPESLELPHVFSPASDAYMFGVLLYEIMVGTEPFGRDMPPQEAAALVLEGHRLSIDAASACPDEHRSLLAACLRSDPQARPSMMDIARTLDDWLRANALSK</sequence>
<evidence type="ECO:0000256" key="2">
    <source>
        <dbReference type="ARBA" id="ARBA00022741"/>
    </source>
</evidence>